<evidence type="ECO:0000313" key="9">
    <source>
        <dbReference type="RefSeq" id="XP_022293015.1"/>
    </source>
</evidence>
<evidence type="ECO:0000256" key="4">
    <source>
        <dbReference type="SAM" id="MobiDB-lite"/>
    </source>
</evidence>
<evidence type="ECO:0000256" key="2">
    <source>
        <dbReference type="ARBA" id="ARBA00023043"/>
    </source>
</evidence>
<evidence type="ECO:0000313" key="7">
    <source>
        <dbReference type="Proteomes" id="UP000694844"/>
    </source>
</evidence>
<keyword evidence="7" id="KW-1185">Reference proteome</keyword>
<dbReference type="GeneID" id="111103811"/>
<dbReference type="SMART" id="SM00248">
    <property type="entry name" value="ANK"/>
    <property type="match status" value="16"/>
</dbReference>
<dbReference type="Gene3D" id="1.25.40.20">
    <property type="entry name" value="Ankyrin repeat-containing domain"/>
    <property type="match status" value="5"/>
</dbReference>
<reference evidence="8 9" key="1">
    <citation type="submission" date="2025-04" db="UniProtKB">
        <authorList>
            <consortium name="RefSeq"/>
        </authorList>
    </citation>
    <scope>IDENTIFICATION</scope>
    <source>
        <tissue evidence="8 9">Whole sample</tissue>
    </source>
</reference>
<feature type="domain" description="DZIP3-like HEPN" evidence="5">
    <location>
        <begin position="157"/>
        <end position="294"/>
    </location>
</feature>
<evidence type="ECO:0000259" key="6">
    <source>
        <dbReference type="Pfam" id="PF20720"/>
    </source>
</evidence>
<dbReference type="SUPFAM" id="SSF52540">
    <property type="entry name" value="P-loop containing nucleoside triphosphate hydrolases"/>
    <property type="match status" value="1"/>
</dbReference>
<dbReference type="KEGG" id="cvn:111103811"/>
<dbReference type="Proteomes" id="UP000694844">
    <property type="component" value="Chromosome 7"/>
</dbReference>
<feature type="compositionally biased region" description="Basic and acidic residues" evidence="4">
    <location>
        <begin position="1061"/>
        <end position="1078"/>
    </location>
</feature>
<evidence type="ECO:0000256" key="3">
    <source>
        <dbReference type="PROSITE-ProRule" id="PRU00023"/>
    </source>
</evidence>
<dbReference type="Pfam" id="PF18738">
    <property type="entry name" value="HEPN_DZIP3"/>
    <property type="match status" value="1"/>
</dbReference>
<feature type="compositionally biased region" description="Low complexity" evidence="4">
    <location>
        <begin position="90"/>
        <end position="103"/>
    </location>
</feature>
<dbReference type="RefSeq" id="XP_022293015.1">
    <property type="nucleotide sequence ID" value="XM_022437307.1"/>
</dbReference>
<dbReference type="InterPro" id="IPR036770">
    <property type="entry name" value="Ankyrin_rpt-contain_sf"/>
</dbReference>
<dbReference type="InterPro" id="IPR049050">
    <property type="entry name" value="nSTAND3"/>
</dbReference>
<feature type="compositionally biased region" description="Basic residues" evidence="4">
    <location>
        <begin position="17"/>
        <end position="27"/>
    </location>
</feature>
<dbReference type="PANTHER" id="PTHR24198">
    <property type="entry name" value="ANKYRIN REPEAT AND PROTEIN KINASE DOMAIN-CONTAINING PROTEIN"/>
    <property type="match status" value="1"/>
</dbReference>
<feature type="compositionally biased region" description="Acidic residues" evidence="4">
    <location>
        <begin position="1050"/>
        <end position="1060"/>
    </location>
</feature>
<dbReference type="OrthoDB" id="6154357at2759"/>
<proteinExistence type="predicted"/>
<feature type="repeat" description="ANK" evidence="3">
    <location>
        <begin position="1530"/>
        <end position="1567"/>
    </location>
</feature>
<gene>
    <name evidence="8 9" type="primary">LOC111103811</name>
</gene>
<sequence>MGNSQSKPSDREELRSSKKWKSWRSRRPAPSLSSSEVASSSTINDAPADISKQSFSMQVAVLSSSSSGNLPTDTSQREDQPTLSVLAPGSPSTLVTTSTASSSSSAYETTNQNKYFFRLARLILDICNDAMRDLMRSKISDNEVMLTKRIALSQSDLDNCRLFQSQKQIIFPPNNRLVRYQTLDFSLMYLLVRNVFHEEIEPDSKRNKRWGNCPTANDTSLLAAIETIREYRNKFFAHAVSSRINEKDFENLWTDIERAVDNINNHIDRSISTVCYKKEMKKLKKSSTDPDLEKILAKLFEVEKQWNELFKMEVETDLKLEELMDIRRNYGQKTSGSRYSKSKDENLGQTEAFLAKYINESKYYYETEKFKEVEEFLKQRKCVFLVGKEGSGKTEMAVHLMFKYSEYKNFVVRRVQSSYECRKFYNPLDKMFILIDDVFDSGTVADWWQTFSFLRPFIQSCTESQAFEESRKDHEAYLVFTTRAQKLEDAKNNMPFNHSLKEYTKVIDSDEALSRSEKKEILLRKLKFAEDVYKIEGQHFSEEDWEHIYNSSPPFGFPLCARLFACDKTRTYRESGKHFFSNPKKHVLSKIKGIIEDDERRHTEVLFVLILIHQIKNESFIWNDAKKSWEILCDLKFDRDLKLKEKHVRNLQQIVSYHRESFVRESEENELQFIHPSVQEAVEEYFIETYTAKAIEILPLAMLLQKMDKRHLSKLTPSDTPYNELFICRLIQEIENRNVCETFKYQGFENFDFSKDFVNHITKDVIKLKNLLAVSDGEEDFPFIYWFTKYVRNDIVLEFLNHNTVEKACPDKELYDQHFFALVAACSSEEKLDIIENILSQYPQGDIQKDYKVKENVSSFACYLSPLLEATDSKNEDAVKTLIKHGASFPLTNWLGWPFLHACWGEDQICCSNFLSALRRFEEKKMTRNKNEIEEDLICEESTDIYERIILAIETSISRENGKLTHILFDLMVISELEVTDQLIKAFCSLESLTDFEGQMPLNYGYKKGNSILHLILKKCEDVQDDWLDDSSHEDVILDGDIYTAGNDIFEEDQESEENGNQERDDKETGSKETEDHGENFLQFGTGMWSKTKKLQTLRVLHDNNTNFNLKNTMGQTPLMIEVSKINPSVEIMALLLSCGANPNEKDNLGRTCIHLLLTCSSAREKRVYDCIIELLKHEVDLNIKDKSGHSPVFLELKRFQPRLRILSALLAGSIDMNALDSNGRSPLDVTMQLSIDEDRRIQIMQVLLRSKTIQVHKGKDTSFPNALSDLQNQSKLFTLLVYHESCKYPLHECIKARVDEERKIEAIEYLLSIDIEKVINEKSCKYPLHECIKARSDEDRKIEAIKHLLQKVSTSAVNEENETLLITAAQLCPDMHKLFDLLLSKQIDIDAKDNTGKTALVYLLECDLFELSERKYALDRLLSKKPEVDYETENLKSLSPMVIAMQSLVNTSQLLTSDSSDVQSAVQNQQSVGKSQHENQSMFSSPIKHTFFQIQSSNLETQNISISAEIVAKILDLVKTNLNTQVDEKGRTYLHYCASSRLADKHVLPICERLVKLGVNVDEKDQDGLTCIDMAFKFSGNNVDTLLFLLENSNLQGLDVDTSLERLADCGHLNLPVVKYLLARLKPKRNLLHYLAAMKFYPKSLRPSEIEEVFNYLKDHFAVEEKNDEGKIPLHIATESNASVSCVLCFLKISSRFVNEKDFEENTAVHLVLKSERMDIDVCTIVKEMIEFKADFNEQNELGRTPLMVAVKCTEKRSVTIAEILKHKPNLSKTDRFKFTVLHYCVEESKDDLTCCSLLSLFLDSGLPVPLRLKCSEGLTPLNLAAINGKRSRILCLIRLLQTKNCMAETVDKKGRSPLHNTALRLKGEHPIVTLERLIRSFIFLVHGVSPKITANDNCTVFEVCEKMNHLSLLQLFEMDTGDIKEMHDIIKQAWLDVARQLYDKNEFCFEDVLEWDKTTIDEQMKSLIKDALPYLSHCEFNELKHIREEEHFEYGSSVVDLEL</sequence>
<keyword evidence="2 3" id="KW-0040">ANK repeat</keyword>
<evidence type="ECO:0000256" key="1">
    <source>
        <dbReference type="ARBA" id="ARBA00022737"/>
    </source>
</evidence>
<keyword evidence="1" id="KW-0677">Repeat</keyword>
<organism evidence="7 9">
    <name type="scientific">Crassostrea virginica</name>
    <name type="common">Eastern oyster</name>
    <dbReference type="NCBI Taxonomy" id="6565"/>
    <lineage>
        <taxon>Eukaryota</taxon>
        <taxon>Metazoa</taxon>
        <taxon>Spiralia</taxon>
        <taxon>Lophotrochozoa</taxon>
        <taxon>Mollusca</taxon>
        <taxon>Bivalvia</taxon>
        <taxon>Autobranchia</taxon>
        <taxon>Pteriomorphia</taxon>
        <taxon>Ostreida</taxon>
        <taxon>Ostreoidea</taxon>
        <taxon>Ostreidae</taxon>
        <taxon>Crassostrea</taxon>
    </lineage>
</organism>
<dbReference type="PROSITE" id="PS50088">
    <property type="entry name" value="ANK_REPEAT"/>
    <property type="match status" value="2"/>
</dbReference>
<feature type="repeat" description="ANK" evidence="3">
    <location>
        <begin position="1114"/>
        <end position="1148"/>
    </location>
</feature>
<dbReference type="InterPro" id="IPR027417">
    <property type="entry name" value="P-loop_NTPase"/>
</dbReference>
<dbReference type="InterPro" id="IPR002110">
    <property type="entry name" value="Ankyrin_rpt"/>
</dbReference>
<dbReference type="InterPro" id="IPR041249">
    <property type="entry name" value="HEPN_DZIP3"/>
</dbReference>
<feature type="region of interest" description="Disordered" evidence="4">
    <location>
        <begin position="65"/>
        <end position="103"/>
    </location>
</feature>
<accession>A0A8B8AP98</accession>
<feature type="domain" description="Novel STAND NTPase 3" evidence="6">
    <location>
        <begin position="364"/>
        <end position="528"/>
    </location>
</feature>
<feature type="region of interest" description="Disordered" evidence="4">
    <location>
        <begin position="1050"/>
        <end position="1078"/>
    </location>
</feature>
<name>A0A8B8AP98_CRAVI</name>
<feature type="region of interest" description="Disordered" evidence="4">
    <location>
        <begin position="1"/>
        <end position="45"/>
    </location>
</feature>
<protein>
    <submittedName>
        <fullName evidence="8 9">Uncharacterized protein LOC111103811 isoform X1</fullName>
    </submittedName>
</protein>
<feature type="compositionally biased region" description="Low complexity" evidence="4">
    <location>
        <begin position="28"/>
        <end position="41"/>
    </location>
</feature>
<dbReference type="Pfam" id="PF20720">
    <property type="entry name" value="nSTAND3"/>
    <property type="match status" value="1"/>
</dbReference>
<dbReference type="RefSeq" id="XP_022293014.1">
    <property type="nucleotide sequence ID" value="XM_022437306.1"/>
</dbReference>
<dbReference type="PANTHER" id="PTHR24198:SF165">
    <property type="entry name" value="ANKYRIN REPEAT-CONTAINING PROTEIN-RELATED"/>
    <property type="match status" value="1"/>
</dbReference>
<evidence type="ECO:0000259" key="5">
    <source>
        <dbReference type="Pfam" id="PF18738"/>
    </source>
</evidence>
<dbReference type="SUPFAM" id="SSF48403">
    <property type="entry name" value="Ankyrin repeat"/>
    <property type="match status" value="2"/>
</dbReference>
<evidence type="ECO:0000313" key="8">
    <source>
        <dbReference type="RefSeq" id="XP_022293014.1"/>
    </source>
</evidence>